<reference evidence="9" key="1">
    <citation type="journal article" date="2019" name="Int. J. Syst. Evol. Microbiol.">
        <title>The Global Catalogue of Microorganisms (GCM) 10K type strain sequencing project: providing services to taxonomists for standard genome sequencing and annotation.</title>
        <authorList>
            <consortium name="The Broad Institute Genomics Platform"/>
            <consortium name="The Broad Institute Genome Sequencing Center for Infectious Disease"/>
            <person name="Wu L."/>
            <person name="Ma J."/>
        </authorList>
    </citation>
    <scope>NUCLEOTIDE SEQUENCE [LARGE SCALE GENOMIC DNA]</scope>
    <source>
        <strain evidence="9">KCTC 23299</strain>
    </source>
</reference>
<dbReference type="PROSITE" id="PS51257">
    <property type="entry name" value="PROKAR_LIPOPROTEIN"/>
    <property type="match status" value="1"/>
</dbReference>
<comment type="caution">
    <text evidence="8">The sequence shown here is derived from an EMBL/GenBank/DDBJ whole genome shotgun (WGS) entry which is preliminary data.</text>
</comment>
<dbReference type="PROSITE" id="PS01095">
    <property type="entry name" value="GH18_1"/>
    <property type="match status" value="1"/>
</dbReference>
<dbReference type="RefSeq" id="WP_386098859.1">
    <property type="nucleotide sequence ID" value="NZ_JBHUOZ010000003.1"/>
</dbReference>
<gene>
    <name evidence="8" type="ORF">ACFS6H_12120</name>
</gene>
<dbReference type="InterPro" id="IPR011583">
    <property type="entry name" value="Chitinase_II/V-like_cat"/>
</dbReference>
<dbReference type="PROSITE" id="PS51910">
    <property type="entry name" value="GH18_2"/>
    <property type="match status" value="1"/>
</dbReference>
<evidence type="ECO:0000313" key="8">
    <source>
        <dbReference type="EMBL" id="MFD2920463.1"/>
    </source>
</evidence>
<dbReference type="EC" id="3.2.1.14" evidence="2"/>
<evidence type="ECO:0000256" key="5">
    <source>
        <dbReference type="RuleBase" id="RU000489"/>
    </source>
</evidence>
<comment type="catalytic activity">
    <reaction evidence="1">
        <text>Random endo-hydrolysis of N-acetyl-beta-D-glucosaminide (1-&gt;4)-beta-linkages in chitin and chitodextrins.</text>
        <dbReference type="EC" id="3.2.1.14"/>
    </reaction>
</comment>
<dbReference type="SUPFAM" id="SSF51445">
    <property type="entry name" value="(Trans)glycosidases"/>
    <property type="match status" value="1"/>
</dbReference>
<protein>
    <recommendedName>
        <fullName evidence="2">chitinase</fullName>
        <ecNumber evidence="2">3.2.1.14</ecNumber>
    </recommendedName>
</protein>
<name>A0ABW6A8G0_9BACT</name>
<dbReference type="SMART" id="SM00636">
    <property type="entry name" value="Glyco_18"/>
    <property type="match status" value="1"/>
</dbReference>
<dbReference type="PANTHER" id="PTHR11177">
    <property type="entry name" value="CHITINASE"/>
    <property type="match status" value="1"/>
</dbReference>
<evidence type="ECO:0000256" key="3">
    <source>
        <dbReference type="ARBA" id="ARBA00022801"/>
    </source>
</evidence>
<dbReference type="InterPro" id="IPR001223">
    <property type="entry name" value="Glyco_hydro18_cat"/>
</dbReference>
<dbReference type="InterPro" id="IPR050314">
    <property type="entry name" value="Glycosyl_Hydrlase_18"/>
</dbReference>
<dbReference type="Gene3D" id="3.20.20.80">
    <property type="entry name" value="Glycosidases"/>
    <property type="match status" value="1"/>
</dbReference>
<comment type="similarity">
    <text evidence="6">Belongs to the glycosyl hydrolase 18 family.</text>
</comment>
<keyword evidence="3 5" id="KW-0378">Hydrolase</keyword>
<evidence type="ECO:0000256" key="4">
    <source>
        <dbReference type="ARBA" id="ARBA00023295"/>
    </source>
</evidence>
<dbReference type="Gene3D" id="3.40.5.30">
    <property type="entry name" value="(Trans)glycosidases - domain 2"/>
    <property type="match status" value="1"/>
</dbReference>
<evidence type="ECO:0000313" key="9">
    <source>
        <dbReference type="Proteomes" id="UP001597511"/>
    </source>
</evidence>
<feature type="domain" description="GH18" evidence="7">
    <location>
        <begin position="48"/>
        <end position="341"/>
    </location>
</feature>
<dbReference type="PANTHER" id="PTHR11177:SF317">
    <property type="entry name" value="CHITINASE 12-RELATED"/>
    <property type="match status" value="1"/>
</dbReference>
<organism evidence="8 9">
    <name type="scientific">Terrimonas rubra</name>
    <dbReference type="NCBI Taxonomy" id="1035890"/>
    <lineage>
        <taxon>Bacteria</taxon>
        <taxon>Pseudomonadati</taxon>
        <taxon>Bacteroidota</taxon>
        <taxon>Chitinophagia</taxon>
        <taxon>Chitinophagales</taxon>
        <taxon>Chitinophagaceae</taxon>
        <taxon>Terrimonas</taxon>
    </lineage>
</organism>
<dbReference type="InterPro" id="IPR001579">
    <property type="entry name" value="Glyco_hydro_18_chit_AS"/>
</dbReference>
<dbReference type="EMBL" id="JBHUOZ010000003">
    <property type="protein sequence ID" value="MFD2920463.1"/>
    <property type="molecule type" value="Genomic_DNA"/>
</dbReference>
<evidence type="ECO:0000256" key="2">
    <source>
        <dbReference type="ARBA" id="ARBA00012729"/>
    </source>
</evidence>
<evidence type="ECO:0000259" key="7">
    <source>
        <dbReference type="PROSITE" id="PS51910"/>
    </source>
</evidence>
<dbReference type="GO" id="GO:0016787">
    <property type="term" value="F:hydrolase activity"/>
    <property type="evidence" value="ECO:0007669"/>
    <property type="project" value="UniProtKB-KW"/>
</dbReference>
<dbReference type="Pfam" id="PF00704">
    <property type="entry name" value="Glyco_hydro_18"/>
    <property type="match status" value="1"/>
</dbReference>
<proteinExistence type="inferred from homology"/>
<dbReference type="Proteomes" id="UP001597511">
    <property type="component" value="Unassembled WGS sequence"/>
</dbReference>
<keyword evidence="4 5" id="KW-0326">Glycosidase</keyword>
<keyword evidence="9" id="KW-1185">Reference proteome</keyword>
<sequence>MIKNFFIYSLLLVTVFASCKKDVIWVPDDYGAAEVKKPEGPYVADKSFKSVAYCYHTNSINTFDTAKLAYITHIHFAFLNPQEGGTLQTLTNFANFEKLKNLAKEKGVKTAISLSGSELIYRTIAANEKTRKIFIKNIVDFAVRYGLDGIDLDWEYPRANHGSDITFSLFMQELSAELHSWHKYLSMAVTAGLFAGPVKDGITPEAIAAVDFVNLMAYDGIGTDAANPNHHSSYNMAERVLNIWLTEKGLPKEKAILGVPLYGKNSANTARTYVTLLADGANANDDQFTVGGSTYYYNGINTIKAKTTLAKTSGNGIMFWEFAQDARGANSLLKAAYDASR</sequence>
<accession>A0ABW6A8G0</accession>
<evidence type="ECO:0000256" key="6">
    <source>
        <dbReference type="RuleBase" id="RU004453"/>
    </source>
</evidence>
<dbReference type="InterPro" id="IPR017853">
    <property type="entry name" value="GH"/>
</dbReference>
<evidence type="ECO:0000256" key="1">
    <source>
        <dbReference type="ARBA" id="ARBA00000822"/>
    </source>
</evidence>